<feature type="region of interest" description="Disordered" evidence="14">
    <location>
        <begin position="1"/>
        <end position="22"/>
    </location>
</feature>
<organism evidence="18 19">
    <name type="scientific">Triticum turgidum subsp. durum</name>
    <name type="common">Durum wheat</name>
    <name type="synonym">Triticum durum</name>
    <dbReference type="NCBI Taxonomy" id="4567"/>
    <lineage>
        <taxon>Eukaryota</taxon>
        <taxon>Viridiplantae</taxon>
        <taxon>Streptophyta</taxon>
        <taxon>Embryophyta</taxon>
        <taxon>Tracheophyta</taxon>
        <taxon>Spermatophyta</taxon>
        <taxon>Magnoliopsida</taxon>
        <taxon>Liliopsida</taxon>
        <taxon>Poales</taxon>
        <taxon>Poaceae</taxon>
        <taxon>BOP clade</taxon>
        <taxon>Pooideae</taxon>
        <taxon>Triticodae</taxon>
        <taxon>Triticeae</taxon>
        <taxon>Triticinae</taxon>
        <taxon>Triticum</taxon>
    </lineage>
</organism>
<dbReference type="InterPro" id="IPR000719">
    <property type="entry name" value="Prot_kinase_dom"/>
</dbReference>
<dbReference type="AlphaFoldDB" id="A0A9R1NQN2"/>
<evidence type="ECO:0000259" key="17">
    <source>
        <dbReference type="PROSITE" id="PS51473"/>
    </source>
</evidence>
<evidence type="ECO:0000313" key="19">
    <source>
        <dbReference type="Proteomes" id="UP000324705"/>
    </source>
</evidence>
<dbReference type="Gene3D" id="1.10.510.10">
    <property type="entry name" value="Transferase(Phosphotransferase) domain 1"/>
    <property type="match status" value="1"/>
</dbReference>
<keyword evidence="2" id="KW-0723">Serine/threonine-protein kinase</keyword>
<dbReference type="PROSITE" id="PS00108">
    <property type="entry name" value="PROTEIN_KINASE_ST"/>
    <property type="match status" value="1"/>
</dbReference>
<evidence type="ECO:0000259" key="16">
    <source>
        <dbReference type="PROSITE" id="PS50011"/>
    </source>
</evidence>
<evidence type="ECO:0000256" key="11">
    <source>
        <dbReference type="ARBA" id="ARBA00023136"/>
    </source>
</evidence>
<dbReference type="PANTHER" id="PTHR27002:SF18">
    <property type="entry name" value="OS11G0549300 PROTEIN"/>
    <property type="match status" value="1"/>
</dbReference>
<evidence type="ECO:0000256" key="12">
    <source>
        <dbReference type="ARBA" id="ARBA00023180"/>
    </source>
</evidence>
<dbReference type="Proteomes" id="UP000324705">
    <property type="component" value="Chromosome 2A"/>
</dbReference>
<dbReference type="InterPro" id="IPR038408">
    <property type="entry name" value="GNK2_sf"/>
</dbReference>
<reference evidence="18 19" key="1">
    <citation type="submission" date="2017-09" db="EMBL/GenBank/DDBJ databases">
        <authorList>
            <consortium name="International Durum Wheat Genome Sequencing Consortium (IDWGSC)"/>
            <person name="Milanesi L."/>
        </authorList>
    </citation>
    <scope>NUCLEOTIDE SEQUENCE [LARGE SCALE GENOMIC DNA]</scope>
    <source>
        <strain evidence="19">cv. Svevo</strain>
    </source>
</reference>
<keyword evidence="3" id="KW-0808">Transferase</keyword>
<evidence type="ECO:0000256" key="3">
    <source>
        <dbReference type="ARBA" id="ARBA00022679"/>
    </source>
</evidence>
<dbReference type="PROSITE" id="PS50011">
    <property type="entry name" value="PROTEIN_KINASE_DOM"/>
    <property type="match status" value="1"/>
</dbReference>
<dbReference type="InterPro" id="IPR008271">
    <property type="entry name" value="Ser/Thr_kinase_AS"/>
</dbReference>
<keyword evidence="4 15" id="KW-0812">Transmembrane</keyword>
<evidence type="ECO:0000256" key="10">
    <source>
        <dbReference type="ARBA" id="ARBA00022989"/>
    </source>
</evidence>
<dbReference type="OMA" id="LRCNFRY"/>
<keyword evidence="7 13" id="KW-0547">Nucleotide-binding</keyword>
<evidence type="ECO:0000256" key="4">
    <source>
        <dbReference type="ARBA" id="ARBA00022692"/>
    </source>
</evidence>
<feature type="domain" description="Gnk2-homologous" evidence="17">
    <location>
        <begin position="124"/>
        <end position="232"/>
    </location>
</feature>
<name>A0A9R1NQN2_TRITD</name>
<evidence type="ECO:0000256" key="13">
    <source>
        <dbReference type="PROSITE-ProRule" id="PRU10141"/>
    </source>
</evidence>
<dbReference type="Gene3D" id="3.30.200.20">
    <property type="entry name" value="Phosphorylase Kinase, domain 1"/>
    <property type="match status" value="1"/>
</dbReference>
<evidence type="ECO:0000256" key="8">
    <source>
        <dbReference type="ARBA" id="ARBA00022777"/>
    </source>
</evidence>
<evidence type="ECO:0000256" key="7">
    <source>
        <dbReference type="ARBA" id="ARBA00022741"/>
    </source>
</evidence>
<dbReference type="GO" id="GO:0004674">
    <property type="term" value="F:protein serine/threonine kinase activity"/>
    <property type="evidence" value="ECO:0007669"/>
    <property type="project" value="UniProtKB-KW"/>
</dbReference>
<keyword evidence="5" id="KW-0732">Signal</keyword>
<sequence>MEQLVATDMPRRRRGGIYAGGKTQSNGYRPQGAMLHIQLSATLPKNASASRTLFATGSVGSLPDIAYALALCRGDGNASACEACVTTAFQDAQQLCAFNKDATVIYDPCYLRFSNQNFLATTSNDNLIGLKNSQSVSSPVDVFDAAVQTLLNATGDYAAANSSRRFATGEEGFDTSNPTIYGLVQCTPDMSPADCRSCLGDIITRMPQRLSGSIGGRLIGVRCNFRYEVVPFFSGSPTLRLPAPPAPPAPPPAPVNVTPTATPGGKSANNVLAIVLPIVAAILAITTVCLCYLRRRRRRIPARSKLPHDSTNHEDIDSIDSLIIDLSTLRGATGNFAEANKLGEGGFGAVYKGELPDGQEIAVKRLSRNSGQGIGELKNELVLVAKLQHKNLVRLVGVCLQEHEKLLVYEYMPNRSIDTILFGTNSDHYFSNSITTTKAKHCMEKSEGIILSKHLGVGKLNFTHSRFLVQMPDPERRKELDWGKRLKIINGIARGLQYLHEDSQLRIIHRDLKASNVLLDSDYTPKISDFGLARLFGADQSREVTNRVVGTYGYMAPEYAMRGHYSIKSDVFSFGILMLEFVTGRRSSGSFNFDESVDLLSLIWEHWSTGTMSEIIDSSLRSHAPGDQMVKIIHIGLLCVQDNPADRPMMSTVNVMLSSNTVSLQSPSKPSFFIAKSGTYSTPYSGSSYPTASQSIAKSAMASPNEVSITELEPR</sequence>
<evidence type="ECO:0000256" key="9">
    <source>
        <dbReference type="ARBA" id="ARBA00022840"/>
    </source>
</evidence>
<dbReference type="SUPFAM" id="SSF56112">
    <property type="entry name" value="Protein kinase-like (PK-like)"/>
    <property type="match status" value="1"/>
</dbReference>
<feature type="domain" description="Gnk2-homologous" evidence="17">
    <location>
        <begin position="14"/>
        <end position="118"/>
    </location>
</feature>
<dbReference type="Pfam" id="PF07714">
    <property type="entry name" value="PK_Tyr_Ser-Thr"/>
    <property type="match status" value="1"/>
</dbReference>
<dbReference type="FunFam" id="1.10.510.10:FF:000129">
    <property type="entry name" value="cysteine-rich receptor-like protein kinase 10"/>
    <property type="match status" value="1"/>
</dbReference>
<dbReference type="InterPro" id="IPR011009">
    <property type="entry name" value="Kinase-like_dom_sf"/>
</dbReference>
<keyword evidence="19" id="KW-1185">Reference proteome</keyword>
<dbReference type="InterPro" id="IPR002902">
    <property type="entry name" value="GNK2"/>
</dbReference>
<comment type="subcellular location">
    <subcellularLocation>
        <location evidence="1">Membrane</location>
        <topology evidence="1">Single-pass membrane protein</topology>
    </subcellularLocation>
</comment>
<dbReference type="CDD" id="cd23509">
    <property type="entry name" value="Gnk2-like"/>
    <property type="match status" value="2"/>
</dbReference>
<dbReference type="GO" id="GO:0005524">
    <property type="term" value="F:ATP binding"/>
    <property type="evidence" value="ECO:0007669"/>
    <property type="project" value="UniProtKB-UniRule"/>
</dbReference>
<protein>
    <recommendedName>
        <fullName evidence="20">Cysteine-rich receptor-like protein kinase</fullName>
    </recommendedName>
</protein>
<evidence type="ECO:0000256" key="15">
    <source>
        <dbReference type="SAM" id="Phobius"/>
    </source>
</evidence>
<dbReference type="FunFam" id="3.30.430.20:FF:000006">
    <property type="entry name" value="Receptor-like serine-threonine protein kinase"/>
    <property type="match status" value="1"/>
</dbReference>
<keyword evidence="9 13" id="KW-0067">ATP-binding</keyword>
<feature type="transmembrane region" description="Helical" evidence="15">
    <location>
        <begin position="271"/>
        <end position="293"/>
    </location>
</feature>
<feature type="domain" description="Protein kinase" evidence="16">
    <location>
        <begin position="336"/>
        <end position="657"/>
    </location>
</feature>
<dbReference type="EMBL" id="LT934113">
    <property type="protein sequence ID" value="VAH29341.1"/>
    <property type="molecule type" value="Genomic_DNA"/>
</dbReference>
<dbReference type="InterPro" id="IPR001245">
    <property type="entry name" value="Ser-Thr/Tyr_kinase_cat_dom"/>
</dbReference>
<dbReference type="CDD" id="cd14066">
    <property type="entry name" value="STKc_IRAK"/>
    <property type="match status" value="1"/>
</dbReference>
<evidence type="ECO:0000256" key="2">
    <source>
        <dbReference type="ARBA" id="ARBA00022527"/>
    </source>
</evidence>
<dbReference type="FunFam" id="3.30.200.20:FF:000806">
    <property type="entry name" value="Putative DUF26-domain protein kinase family protein"/>
    <property type="match status" value="1"/>
</dbReference>
<keyword evidence="12" id="KW-0325">Glycoprotein</keyword>
<evidence type="ECO:0000256" key="1">
    <source>
        <dbReference type="ARBA" id="ARBA00004167"/>
    </source>
</evidence>
<dbReference type="Pfam" id="PF01657">
    <property type="entry name" value="Stress-antifung"/>
    <property type="match status" value="2"/>
</dbReference>
<evidence type="ECO:0000256" key="6">
    <source>
        <dbReference type="ARBA" id="ARBA00022737"/>
    </source>
</evidence>
<keyword evidence="6" id="KW-0677">Repeat</keyword>
<dbReference type="Gene3D" id="3.30.430.20">
    <property type="entry name" value="Gnk2 domain, C-X8-C-X2-C motif"/>
    <property type="match status" value="2"/>
</dbReference>
<evidence type="ECO:0008006" key="20">
    <source>
        <dbReference type="Google" id="ProtNLM"/>
    </source>
</evidence>
<evidence type="ECO:0000256" key="5">
    <source>
        <dbReference type="ARBA" id="ARBA00022729"/>
    </source>
</evidence>
<proteinExistence type="predicted"/>
<dbReference type="PROSITE" id="PS00107">
    <property type="entry name" value="PROTEIN_KINASE_ATP"/>
    <property type="match status" value="1"/>
</dbReference>
<keyword evidence="10 15" id="KW-1133">Transmembrane helix</keyword>
<dbReference type="InterPro" id="IPR017441">
    <property type="entry name" value="Protein_kinase_ATP_BS"/>
</dbReference>
<dbReference type="SMART" id="SM00220">
    <property type="entry name" value="S_TKc"/>
    <property type="match status" value="1"/>
</dbReference>
<dbReference type="PROSITE" id="PS51473">
    <property type="entry name" value="GNK2"/>
    <property type="match status" value="2"/>
</dbReference>
<gene>
    <name evidence="18" type="ORF">TRITD_2Av1G084600</name>
</gene>
<keyword evidence="8" id="KW-0418">Kinase</keyword>
<evidence type="ECO:0000313" key="18">
    <source>
        <dbReference type="EMBL" id="VAH29341.1"/>
    </source>
</evidence>
<feature type="binding site" evidence="13">
    <location>
        <position position="364"/>
    </location>
    <ligand>
        <name>ATP</name>
        <dbReference type="ChEBI" id="CHEBI:30616"/>
    </ligand>
</feature>
<keyword evidence="11 15" id="KW-0472">Membrane</keyword>
<dbReference type="GO" id="GO:0006950">
    <property type="term" value="P:response to stress"/>
    <property type="evidence" value="ECO:0007669"/>
    <property type="project" value="UniProtKB-ARBA"/>
</dbReference>
<accession>A0A9R1NQN2</accession>
<dbReference type="Gramene" id="TRITD2Av1G084600.6">
    <property type="protein sequence ID" value="TRITD2Av1G084600.6"/>
    <property type="gene ID" value="TRITD2Av1G084600"/>
</dbReference>
<evidence type="ECO:0000256" key="14">
    <source>
        <dbReference type="SAM" id="MobiDB-lite"/>
    </source>
</evidence>
<dbReference type="PANTHER" id="PTHR27002">
    <property type="entry name" value="RECEPTOR-LIKE SERINE/THREONINE-PROTEIN KINASE SD1-8"/>
    <property type="match status" value="1"/>
</dbReference>
<dbReference type="GO" id="GO:0005886">
    <property type="term" value="C:plasma membrane"/>
    <property type="evidence" value="ECO:0007669"/>
    <property type="project" value="TreeGrafter"/>
</dbReference>